<sequence length="281" mass="29081">MNDEGDGYLSKRGFRRLAALTVGATFLTILLGVSTKATGAGLACQARWPVCDGGFLNLFPQSVPSSFEMIHRVVAGLTGPFILATAVLAWVDDHGRGVKLAATAAIVLLPLQVFLGRQTVLEFTGPILFLHYWTAMGIFAGVVVATALVLRDVVSEGAFRRALALAAVAQPVLVLFGAQVLSRYTPPVQTAHYAVSLTILAALVFAVVGGWHVLDARARWLAAGALAAFPVQIAFGRVAVGGASGTILAAHAVAIGLVFVLAVGAALVAYRVAPGARATTA</sequence>
<dbReference type="AlphaFoldDB" id="A0ABD5VLU6"/>
<feature type="transmembrane region" description="Helical" evidence="4">
    <location>
        <begin position="17"/>
        <end position="33"/>
    </location>
</feature>
<dbReference type="EMBL" id="JBHSXN010000006">
    <property type="protein sequence ID" value="MFC6955363.1"/>
    <property type="molecule type" value="Genomic_DNA"/>
</dbReference>
<evidence type="ECO:0000256" key="3">
    <source>
        <dbReference type="ARBA" id="ARBA00023004"/>
    </source>
</evidence>
<organism evidence="5 6">
    <name type="scientific">Halorubellus litoreus</name>
    <dbReference type="NCBI Taxonomy" id="755308"/>
    <lineage>
        <taxon>Archaea</taxon>
        <taxon>Methanobacteriati</taxon>
        <taxon>Methanobacteriota</taxon>
        <taxon>Stenosarchaea group</taxon>
        <taxon>Halobacteria</taxon>
        <taxon>Halobacteriales</taxon>
        <taxon>Halorubellaceae</taxon>
        <taxon>Halorubellus</taxon>
    </lineage>
</organism>
<dbReference type="Proteomes" id="UP001596395">
    <property type="component" value="Unassembled WGS sequence"/>
</dbReference>
<dbReference type="RefSeq" id="WP_336352290.1">
    <property type="nucleotide sequence ID" value="NZ_JAZAQL010000006.1"/>
</dbReference>
<dbReference type="PANTHER" id="PTHR35457">
    <property type="entry name" value="HEME A SYNTHASE"/>
    <property type="match status" value="1"/>
</dbReference>
<evidence type="ECO:0000256" key="2">
    <source>
        <dbReference type="ARBA" id="ARBA00023002"/>
    </source>
</evidence>
<feature type="transmembrane region" description="Helical" evidence="4">
    <location>
        <begin position="127"/>
        <end position="150"/>
    </location>
</feature>
<gene>
    <name evidence="5" type="ORF">ACFQGB_21075</name>
</gene>
<dbReference type="GO" id="GO:0016491">
    <property type="term" value="F:oxidoreductase activity"/>
    <property type="evidence" value="ECO:0007669"/>
    <property type="project" value="UniProtKB-KW"/>
</dbReference>
<evidence type="ECO:0000256" key="4">
    <source>
        <dbReference type="SAM" id="Phobius"/>
    </source>
</evidence>
<dbReference type="InterPro" id="IPR050450">
    <property type="entry name" value="COX15/CtaA_HemeA_synthase"/>
</dbReference>
<keyword evidence="6" id="KW-1185">Reference proteome</keyword>
<evidence type="ECO:0000313" key="6">
    <source>
        <dbReference type="Proteomes" id="UP001596395"/>
    </source>
</evidence>
<dbReference type="GO" id="GO:0006783">
    <property type="term" value="P:heme biosynthetic process"/>
    <property type="evidence" value="ECO:0007669"/>
    <property type="project" value="UniProtKB-KW"/>
</dbReference>
<feature type="transmembrane region" description="Helical" evidence="4">
    <location>
        <begin position="246"/>
        <end position="270"/>
    </location>
</feature>
<name>A0ABD5VLU6_9EURY</name>
<keyword evidence="1" id="KW-0479">Metal-binding</keyword>
<feature type="transmembrane region" description="Helical" evidence="4">
    <location>
        <begin position="221"/>
        <end position="240"/>
    </location>
</feature>
<feature type="transmembrane region" description="Helical" evidence="4">
    <location>
        <begin position="69"/>
        <end position="91"/>
    </location>
</feature>
<proteinExistence type="predicted"/>
<feature type="transmembrane region" description="Helical" evidence="4">
    <location>
        <begin position="162"/>
        <end position="181"/>
    </location>
</feature>
<evidence type="ECO:0000313" key="5">
    <source>
        <dbReference type="EMBL" id="MFC6955363.1"/>
    </source>
</evidence>
<keyword evidence="4" id="KW-0472">Membrane</keyword>
<accession>A0ABD5VLU6</accession>
<protein>
    <submittedName>
        <fullName evidence="5">COX15/CtaA family protein</fullName>
    </submittedName>
</protein>
<feature type="transmembrane region" description="Helical" evidence="4">
    <location>
        <begin position="98"/>
        <end position="115"/>
    </location>
</feature>
<keyword evidence="3" id="KW-0408">Iron</keyword>
<feature type="transmembrane region" description="Helical" evidence="4">
    <location>
        <begin position="193"/>
        <end position="214"/>
    </location>
</feature>
<reference evidence="5 6" key="1">
    <citation type="journal article" date="2019" name="Int. J. Syst. Evol. Microbiol.">
        <title>The Global Catalogue of Microorganisms (GCM) 10K type strain sequencing project: providing services to taxonomists for standard genome sequencing and annotation.</title>
        <authorList>
            <consortium name="The Broad Institute Genomics Platform"/>
            <consortium name="The Broad Institute Genome Sequencing Center for Infectious Disease"/>
            <person name="Wu L."/>
            <person name="Ma J."/>
        </authorList>
    </citation>
    <scope>NUCLEOTIDE SEQUENCE [LARGE SCALE GENOMIC DNA]</scope>
    <source>
        <strain evidence="5 6">GX26</strain>
    </source>
</reference>
<keyword evidence="2" id="KW-0560">Oxidoreductase</keyword>
<dbReference type="GO" id="GO:0016020">
    <property type="term" value="C:membrane"/>
    <property type="evidence" value="ECO:0007669"/>
    <property type="project" value="UniProtKB-SubCell"/>
</dbReference>
<dbReference type="GO" id="GO:0046872">
    <property type="term" value="F:metal ion binding"/>
    <property type="evidence" value="ECO:0007669"/>
    <property type="project" value="UniProtKB-KW"/>
</dbReference>
<keyword evidence="4" id="KW-0812">Transmembrane</keyword>
<keyword evidence="4" id="KW-1133">Transmembrane helix</keyword>
<dbReference type="PANTHER" id="PTHR35457:SF1">
    <property type="entry name" value="HEME A SYNTHASE"/>
    <property type="match status" value="1"/>
</dbReference>
<comment type="caution">
    <text evidence="5">The sequence shown here is derived from an EMBL/GenBank/DDBJ whole genome shotgun (WGS) entry which is preliminary data.</text>
</comment>
<evidence type="ECO:0000256" key="1">
    <source>
        <dbReference type="ARBA" id="ARBA00022723"/>
    </source>
</evidence>